<dbReference type="Gene3D" id="1.10.10.10">
    <property type="entry name" value="Winged helix-like DNA-binding domain superfamily/Winged helix DNA-binding domain"/>
    <property type="match status" value="1"/>
</dbReference>
<dbReference type="EMBL" id="LT629759">
    <property type="protein sequence ID" value="SDR84649.1"/>
    <property type="molecule type" value="Genomic_DNA"/>
</dbReference>
<dbReference type="GO" id="GO:0032131">
    <property type="term" value="F:alkylated DNA binding"/>
    <property type="evidence" value="ECO:0007669"/>
    <property type="project" value="TreeGrafter"/>
</dbReference>
<organism evidence="13 14">
    <name type="scientific">Parafannyhessea umbonata</name>
    <dbReference type="NCBI Taxonomy" id="604330"/>
    <lineage>
        <taxon>Bacteria</taxon>
        <taxon>Bacillati</taxon>
        <taxon>Actinomycetota</taxon>
        <taxon>Coriobacteriia</taxon>
        <taxon>Coriobacteriales</taxon>
        <taxon>Atopobiaceae</taxon>
        <taxon>Parafannyhessea</taxon>
    </lineage>
</organism>
<evidence type="ECO:0000256" key="5">
    <source>
        <dbReference type="ARBA" id="ARBA00022603"/>
    </source>
</evidence>
<reference evidence="14" key="1">
    <citation type="submission" date="2016-10" db="EMBL/GenBank/DDBJ databases">
        <authorList>
            <person name="Varghese N."/>
            <person name="Submissions S."/>
        </authorList>
    </citation>
    <scope>NUCLEOTIDE SEQUENCE [LARGE SCALE GENOMIC DNA]</scope>
    <source>
        <strain evidence="14">DSM 22620</strain>
    </source>
</reference>
<dbReference type="SUPFAM" id="SSF53155">
    <property type="entry name" value="Methylated DNA-protein cysteine methyltransferase domain"/>
    <property type="match status" value="1"/>
</dbReference>
<evidence type="ECO:0000256" key="9">
    <source>
        <dbReference type="ARBA" id="ARBA00049348"/>
    </source>
</evidence>
<evidence type="ECO:0000256" key="6">
    <source>
        <dbReference type="ARBA" id="ARBA00022679"/>
    </source>
</evidence>
<evidence type="ECO:0000313" key="14">
    <source>
        <dbReference type="Proteomes" id="UP000199480"/>
    </source>
</evidence>
<dbReference type="SUPFAM" id="SSF48150">
    <property type="entry name" value="DNA-glycosylase"/>
    <property type="match status" value="1"/>
</dbReference>
<dbReference type="GO" id="GO:0006285">
    <property type="term" value="P:base-excision repair, AP site formation"/>
    <property type="evidence" value="ECO:0007669"/>
    <property type="project" value="TreeGrafter"/>
</dbReference>
<dbReference type="InterPro" id="IPR023546">
    <property type="entry name" value="MGMT"/>
</dbReference>
<feature type="active site" description="Nucleophile; methyl group acceptor" evidence="10">
    <location>
        <position position="396"/>
    </location>
</feature>
<dbReference type="GO" id="GO:0032259">
    <property type="term" value="P:methylation"/>
    <property type="evidence" value="ECO:0007669"/>
    <property type="project" value="UniProtKB-KW"/>
</dbReference>
<dbReference type="InterPro" id="IPR036217">
    <property type="entry name" value="MethylDNA_cys_MeTrfase_DNAb"/>
</dbReference>
<dbReference type="PANTHER" id="PTHR43003:SF5">
    <property type="entry name" value="DNA-3-METHYLADENINE GLYCOSYLASE"/>
    <property type="match status" value="1"/>
</dbReference>
<dbReference type="Pfam" id="PF00730">
    <property type="entry name" value="HhH-GPD"/>
    <property type="match status" value="1"/>
</dbReference>
<keyword evidence="5 10" id="KW-0489">Methyltransferase</keyword>
<keyword evidence="7 10" id="KW-0227">DNA damage</keyword>
<dbReference type="InterPro" id="IPR051912">
    <property type="entry name" value="Alkylbase_DNA_Glycosylase/TA"/>
</dbReference>
<dbReference type="GO" id="GO:0043916">
    <property type="term" value="F:DNA-7-methylguanine glycosylase activity"/>
    <property type="evidence" value="ECO:0007669"/>
    <property type="project" value="TreeGrafter"/>
</dbReference>
<dbReference type="InterPro" id="IPR014048">
    <property type="entry name" value="MethylDNA_cys_MeTrfase_DNA-bd"/>
</dbReference>
<dbReference type="InterPro" id="IPR036631">
    <property type="entry name" value="MGMT_N_sf"/>
</dbReference>
<dbReference type="GO" id="GO:0003908">
    <property type="term" value="F:methylated-DNA-[protein]-cysteine S-methyltransferase activity"/>
    <property type="evidence" value="ECO:0007669"/>
    <property type="project" value="UniProtKB-UniRule"/>
</dbReference>
<feature type="region of interest" description="Disordered" evidence="11">
    <location>
        <begin position="230"/>
        <end position="255"/>
    </location>
</feature>
<comment type="miscellaneous">
    <text evidence="10">This enzyme catalyzes only one turnover and therefore is not strictly catalytic. According to one definition, an enzyme is a biocatalyst that acts repeatedly and over many reaction cycles.</text>
</comment>
<evidence type="ECO:0000256" key="3">
    <source>
        <dbReference type="ARBA" id="ARBA00008711"/>
    </source>
</evidence>
<sequence length="428" mass="46970">MAMTQADDRLVQGEVRYVEYGDDAVAYLSARDPRMADAIARIGHVWRVRDDDLFQAVVHSIVGQQISTRAQATVWARMRDGLGTVDAAHVAAASVEELQAFGMTYGKAGYIRDFALRVQDGSFDIAAVERMGDDEAIEALASLRGVGRWTAEMILTFCLNRPDVFAFDDLAIQRGLRMLYHHRKITRKLFERYRRRFSPYCSVASLYLWEVAGGALPELCDLAQKTRPARKAGEKNGGAARKTVRKGGSAPRKVAGTGTGTTYVTTFETGVIGNLTLASDGERISHCWFEHDRNWDADVAEAYVRKDDLPVFDIARRWLRGYFAGERPDPGELPLGLVGTPFRMVVWGQLLQIPYGRTVTYGELAERVESQTGRRTSARAVGGAVGHNPICVIVPCHRVIGAGGSLTGFAGGVEVKARLLALEGAKMG</sequence>
<proteinExistence type="inferred from homology"/>
<dbReference type="Proteomes" id="UP000199480">
    <property type="component" value="Chromosome I"/>
</dbReference>
<dbReference type="InterPro" id="IPR036388">
    <property type="entry name" value="WH-like_DNA-bd_sf"/>
</dbReference>
<dbReference type="Pfam" id="PF01035">
    <property type="entry name" value="DNA_binding_1"/>
    <property type="match status" value="1"/>
</dbReference>
<evidence type="ECO:0000256" key="10">
    <source>
        <dbReference type="HAMAP-Rule" id="MF_00772"/>
    </source>
</evidence>
<dbReference type="GO" id="GO:0006307">
    <property type="term" value="P:DNA alkylation repair"/>
    <property type="evidence" value="ECO:0007669"/>
    <property type="project" value="UniProtKB-UniRule"/>
</dbReference>
<comment type="function">
    <text evidence="10">Involved in the cellular defense against the biological effects of O6-methylguanine (O6-MeG) and O4-methylthymine (O4-MeT) in DNA. Repairs the methylated nucleobase in DNA by stoichiometrically transferring the methyl group to a cysteine residue in the enzyme. This is a suicide reaction: the enzyme is irreversibly inactivated.</text>
</comment>
<dbReference type="InterPro" id="IPR003265">
    <property type="entry name" value="HhH-GPD_domain"/>
</dbReference>
<accession>A0A1H1MFB1</accession>
<keyword evidence="6 10" id="KW-0808">Transferase</keyword>
<comment type="subcellular location">
    <subcellularLocation>
        <location evidence="10">Cytoplasm</location>
    </subcellularLocation>
</comment>
<evidence type="ECO:0000256" key="11">
    <source>
        <dbReference type="SAM" id="MobiDB-lite"/>
    </source>
</evidence>
<dbReference type="Gene3D" id="1.10.1670.40">
    <property type="match status" value="1"/>
</dbReference>
<dbReference type="NCBIfam" id="TIGR00589">
    <property type="entry name" value="ogt"/>
    <property type="match status" value="1"/>
</dbReference>
<comment type="catalytic activity">
    <reaction evidence="1">
        <text>Hydrolysis of alkylated DNA, releasing 3-methyladenine, 3-methylguanine, 7-methylguanine and 7-methyladenine.</text>
        <dbReference type="EC" id="3.2.2.21"/>
    </reaction>
</comment>
<gene>
    <name evidence="13" type="ORF">SAMN04489857_1385</name>
</gene>
<feature type="domain" description="HhH-GPD" evidence="12">
    <location>
        <begin position="62"/>
        <end position="216"/>
    </location>
</feature>
<evidence type="ECO:0000256" key="4">
    <source>
        <dbReference type="ARBA" id="ARBA00022490"/>
    </source>
</evidence>
<protein>
    <recommendedName>
        <fullName evidence="10">Methylated-DNA--protein-cysteine methyltransferase</fullName>
        <ecNumber evidence="10">2.1.1.63</ecNumber>
    </recommendedName>
    <alternativeName>
        <fullName evidence="10">6-O-methylguanine-DNA methyltransferase</fullName>
        <shortName evidence="10">MGMT</shortName>
    </alternativeName>
    <alternativeName>
        <fullName evidence="10">O-6-methylguanine-DNA-alkyltransferase</fullName>
    </alternativeName>
</protein>
<dbReference type="Gene3D" id="1.10.340.30">
    <property type="entry name" value="Hypothetical protein, domain 2"/>
    <property type="match status" value="1"/>
</dbReference>
<dbReference type="HAMAP" id="MF_00772">
    <property type="entry name" value="OGT"/>
    <property type="match status" value="1"/>
</dbReference>
<name>A0A1H1MFB1_9ACTN</name>
<dbReference type="EC" id="2.1.1.63" evidence="10"/>
<comment type="catalytic activity">
    <reaction evidence="9 10">
        <text>a 6-O-methyl-2'-deoxyguanosine in DNA + L-cysteinyl-[protein] = S-methyl-L-cysteinyl-[protein] + a 2'-deoxyguanosine in DNA</text>
        <dbReference type="Rhea" id="RHEA:24000"/>
        <dbReference type="Rhea" id="RHEA-COMP:10131"/>
        <dbReference type="Rhea" id="RHEA-COMP:10132"/>
        <dbReference type="Rhea" id="RHEA-COMP:11367"/>
        <dbReference type="Rhea" id="RHEA-COMP:11368"/>
        <dbReference type="ChEBI" id="CHEBI:29950"/>
        <dbReference type="ChEBI" id="CHEBI:82612"/>
        <dbReference type="ChEBI" id="CHEBI:85445"/>
        <dbReference type="ChEBI" id="CHEBI:85448"/>
        <dbReference type="EC" id="2.1.1.63"/>
    </reaction>
</comment>
<dbReference type="SMART" id="SM00478">
    <property type="entry name" value="ENDO3c"/>
    <property type="match status" value="1"/>
</dbReference>
<evidence type="ECO:0000313" key="13">
    <source>
        <dbReference type="EMBL" id="SDR84649.1"/>
    </source>
</evidence>
<dbReference type="FunFam" id="1.10.10.10:FF:000214">
    <property type="entry name" value="Methylated-DNA--protein-cysteine methyltransferase"/>
    <property type="match status" value="1"/>
</dbReference>
<keyword evidence="4 10" id="KW-0963">Cytoplasm</keyword>
<comment type="catalytic activity">
    <reaction evidence="2 10">
        <text>a 4-O-methyl-thymidine in DNA + L-cysteinyl-[protein] = a thymidine in DNA + S-methyl-L-cysteinyl-[protein]</text>
        <dbReference type="Rhea" id="RHEA:53428"/>
        <dbReference type="Rhea" id="RHEA-COMP:10131"/>
        <dbReference type="Rhea" id="RHEA-COMP:10132"/>
        <dbReference type="Rhea" id="RHEA-COMP:13555"/>
        <dbReference type="Rhea" id="RHEA-COMP:13556"/>
        <dbReference type="ChEBI" id="CHEBI:29950"/>
        <dbReference type="ChEBI" id="CHEBI:82612"/>
        <dbReference type="ChEBI" id="CHEBI:137386"/>
        <dbReference type="ChEBI" id="CHEBI:137387"/>
        <dbReference type="EC" id="2.1.1.63"/>
    </reaction>
</comment>
<evidence type="ECO:0000259" key="12">
    <source>
        <dbReference type="SMART" id="SM00478"/>
    </source>
</evidence>
<evidence type="ECO:0000256" key="1">
    <source>
        <dbReference type="ARBA" id="ARBA00000086"/>
    </source>
</evidence>
<dbReference type="GO" id="GO:0005737">
    <property type="term" value="C:cytoplasm"/>
    <property type="evidence" value="ECO:0007669"/>
    <property type="project" value="UniProtKB-SubCell"/>
</dbReference>
<dbReference type="SUPFAM" id="SSF46767">
    <property type="entry name" value="Methylated DNA-protein cysteine methyltransferase, C-terminal domain"/>
    <property type="match status" value="1"/>
</dbReference>
<dbReference type="AlphaFoldDB" id="A0A1H1MFB1"/>
<evidence type="ECO:0000256" key="7">
    <source>
        <dbReference type="ARBA" id="ARBA00022763"/>
    </source>
</evidence>
<evidence type="ECO:0000256" key="2">
    <source>
        <dbReference type="ARBA" id="ARBA00001286"/>
    </source>
</evidence>
<keyword evidence="8 10" id="KW-0234">DNA repair</keyword>
<dbReference type="GO" id="GO:0032993">
    <property type="term" value="C:protein-DNA complex"/>
    <property type="evidence" value="ECO:0007669"/>
    <property type="project" value="TreeGrafter"/>
</dbReference>
<dbReference type="InterPro" id="IPR001497">
    <property type="entry name" value="MethylDNA_cys_MeTrfase_AS"/>
</dbReference>
<dbReference type="GO" id="GO:0008725">
    <property type="term" value="F:DNA-3-methyladenine glycosylase activity"/>
    <property type="evidence" value="ECO:0007669"/>
    <property type="project" value="TreeGrafter"/>
</dbReference>
<dbReference type="Gene3D" id="3.30.160.70">
    <property type="entry name" value="Methylated DNA-protein cysteine methyltransferase domain"/>
    <property type="match status" value="1"/>
</dbReference>
<dbReference type="CDD" id="cd00056">
    <property type="entry name" value="ENDO3c"/>
    <property type="match status" value="1"/>
</dbReference>
<dbReference type="InterPro" id="IPR011257">
    <property type="entry name" value="DNA_glycosylase"/>
</dbReference>
<dbReference type="PROSITE" id="PS00374">
    <property type="entry name" value="MGMT"/>
    <property type="match status" value="1"/>
</dbReference>
<dbReference type="CDD" id="cd06445">
    <property type="entry name" value="ATase"/>
    <property type="match status" value="1"/>
</dbReference>
<evidence type="ECO:0000256" key="8">
    <source>
        <dbReference type="ARBA" id="ARBA00023204"/>
    </source>
</evidence>
<comment type="similarity">
    <text evidence="3 10">Belongs to the MGMT family.</text>
</comment>
<dbReference type="PANTHER" id="PTHR43003">
    <property type="entry name" value="DNA-3-METHYLADENINE GLYCOSYLASE"/>
    <property type="match status" value="1"/>
</dbReference>